<organism evidence="1 2">
    <name type="scientific">Thalassomonas actiniarum</name>
    <dbReference type="NCBI Taxonomy" id="485447"/>
    <lineage>
        <taxon>Bacteria</taxon>
        <taxon>Pseudomonadati</taxon>
        <taxon>Pseudomonadota</taxon>
        <taxon>Gammaproteobacteria</taxon>
        <taxon>Alteromonadales</taxon>
        <taxon>Colwelliaceae</taxon>
        <taxon>Thalassomonas</taxon>
    </lineage>
</organism>
<reference evidence="1 2" key="2">
    <citation type="journal article" date="2022" name="Mar. Drugs">
        <title>Bioassay-Guided Fractionation Leads to the Detection of Cholic Acid Generated by the Rare Thalassomonas sp.</title>
        <authorList>
            <person name="Pheiffer F."/>
            <person name="Schneider Y.K."/>
            <person name="Hansen E.H."/>
            <person name="Andersen J.H."/>
            <person name="Isaksson J."/>
            <person name="Busche T."/>
            <person name="R C."/>
            <person name="Kalinowski J."/>
            <person name="Zyl L.V."/>
            <person name="Trindade M."/>
        </authorList>
    </citation>
    <scope>NUCLEOTIDE SEQUENCE [LARGE SCALE GENOMIC DNA]</scope>
    <source>
        <strain evidence="1 2">A5K-106</strain>
    </source>
</reference>
<dbReference type="KEGG" id="tact:SG35_020880"/>
<keyword evidence="2" id="KW-1185">Reference proteome</keyword>
<evidence type="ECO:0008006" key="3">
    <source>
        <dbReference type="Google" id="ProtNLM"/>
    </source>
</evidence>
<gene>
    <name evidence="1" type="ORF">SG35_020880</name>
</gene>
<evidence type="ECO:0000313" key="1">
    <source>
        <dbReference type="EMBL" id="WDD97733.1"/>
    </source>
</evidence>
<dbReference type="AlphaFoldDB" id="A0AAF0C276"/>
<reference evidence="1 2" key="1">
    <citation type="journal article" date="2015" name="Genome Announc.">
        <title>Draft Genome Sequences of Marine Isolates of Thalassomonas viridans and Thalassomonas actiniarum.</title>
        <authorList>
            <person name="Olonade I."/>
            <person name="van Zyl L.J."/>
            <person name="Trindade M."/>
        </authorList>
    </citation>
    <scope>NUCLEOTIDE SEQUENCE [LARGE SCALE GENOMIC DNA]</scope>
    <source>
        <strain evidence="1 2">A5K-106</strain>
    </source>
</reference>
<evidence type="ECO:0000313" key="2">
    <source>
        <dbReference type="Proteomes" id="UP000032568"/>
    </source>
</evidence>
<proteinExistence type="predicted"/>
<dbReference type="RefSeq" id="WP_044830553.1">
    <property type="nucleotide sequence ID" value="NZ_CP059735.1"/>
</dbReference>
<sequence length="203" mass="23202">MVDKTFVRTVEDSCDKALCALGAKRPRRGTRFFEINKDILCWIGLNQGRHDDFIRINPFIGVHVIPVMNLEAKFDGAKYKKGDYATFSLHLGELCPDVDAFKFYEDTDIEAETARLAQTIQKFGVPYAEQYSTIESTLPILKPLIPKLGGYPERYALSLYLSGKEDEAKQFISDCKARYKAEESEGVQSRFEKFSNLFLNEMK</sequence>
<name>A0AAF0C276_9GAMM</name>
<dbReference type="EMBL" id="CP059735">
    <property type="protein sequence ID" value="WDD97733.1"/>
    <property type="molecule type" value="Genomic_DNA"/>
</dbReference>
<dbReference type="Proteomes" id="UP000032568">
    <property type="component" value="Chromosome"/>
</dbReference>
<accession>A0AAF0C276</accession>
<protein>
    <recommendedName>
        <fullName evidence="3">DUF4304 domain-containing protein</fullName>
    </recommendedName>
</protein>